<feature type="compositionally biased region" description="Polar residues" evidence="1">
    <location>
        <begin position="59"/>
        <end position="72"/>
    </location>
</feature>
<comment type="caution">
    <text evidence="2">The sequence shown here is derived from an EMBL/GenBank/DDBJ whole genome shotgun (WGS) entry which is preliminary data.</text>
</comment>
<sequence length="199" mass="22655">MLTKKLKLIIGPTMTFRPDDMRPLQAPYSDPMWISSSSHDSKNCNIRGMTCKPVEPNVGTPNQKQELTNSRGENGKSRKVKVNLLVIDATMAYNAQLGLPTLNTIKAIVASYLLLMQFELNDDKVERLYGDQKMVKECYYVNLKSLSEKNRTHQVQPSRLKKQRKNATTEALEVLFTMAEEHERRTCPKLTTPNNNSLP</sequence>
<name>A0A9Q1JGE1_9CARY</name>
<evidence type="ECO:0000313" key="2">
    <source>
        <dbReference type="EMBL" id="KAJ8421189.1"/>
    </source>
</evidence>
<accession>A0A9Q1JGE1</accession>
<feature type="region of interest" description="Disordered" evidence="1">
    <location>
        <begin position="52"/>
        <end position="75"/>
    </location>
</feature>
<protein>
    <submittedName>
        <fullName evidence="2">Uncharacterized protein</fullName>
    </submittedName>
</protein>
<evidence type="ECO:0000313" key="3">
    <source>
        <dbReference type="Proteomes" id="UP001153076"/>
    </source>
</evidence>
<organism evidence="2 3">
    <name type="scientific">Carnegiea gigantea</name>
    <dbReference type="NCBI Taxonomy" id="171969"/>
    <lineage>
        <taxon>Eukaryota</taxon>
        <taxon>Viridiplantae</taxon>
        <taxon>Streptophyta</taxon>
        <taxon>Embryophyta</taxon>
        <taxon>Tracheophyta</taxon>
        <taxon>Spermatophyta</taxon>
        <taxon>Magnoliopsida</taxon>
        <taxon>eudicotyledons</taxon>
        <taxon>Gunneridae</taxon>
        <taxon>Pentapetalae</taxon>
        <taxon>Caryophyllales</taxon>
        <taxon>Cactineae</taxon>
        <taxon>Cactaceae</taxon>
        <taxon>Cactoideae</taxon>
        <taxon>Echinocereeae</taxon>
        <taxon>Carnegiea</taxon>
    </lineage>
</organism>
<dbReference type="AlphaFoldDB" id="A0A9Q1JGE1"/>
<gene>
    <name evidence="2" type="ORF">Cgig2_030946</name>
</gene>
<dbReference type="Proteomes" id="UP001153076">
    <property type="component" value="Unassembled WGS sequence"/>
</dbReference>
<reference evidence="2" key="1">
    <citation type="submission" date="2022-04" db="EMBL/GenBank/DDBJ databases">
        <title>Carnegiea gigantea Genome sequencing and assembly v2.</title>
        <authorList>
            <person name="Copetti D."/>
            <person name="Sanderson M.J."/>
            <person name="Burquez A."/>
            <person name="Wojciechowski M.F."/>
        </authorList>
    </citation>
    <scope>NUCLEOTIDE SEQUENCE</scope>
    <source>
        <strain evidence="2">SGP5-SGP5p</strain>
        <tissue evidence="2">Aerial part</tissue>
    </source>
</reference>
<evidence type="ECO:0000256" key="1">
    <source>
        <dbReference type="SAM" id="MobiDB-lite"/>
    </source>
</evidence>
<proteinExistence type="predicted"/>
<keyword evidence="3" id="KW-1185">Reference proteome</keyword>
<dbReference type="EMBL" id="JAKOGI010002865">
    <property type="protein sequence ID" value="KAJ8421189.1"/>
    <property type="molecule type" value="Genomic_DNA"/>
</dbReference>